<evidence type="ECO:0000313" key="1">
    <source>
        <dbReference type="EMBL" id="KAH1174870.1"/>
    </source>
</evidence>
<dbReference type="AlphaFoldDB" id="A0A9D4AZT5"/>
<proteinExistence type="predicted"/>
<keyword evidence="2" id="KW-1185">Reference proteome</keyword>
<comment type="caution">
    <text evidence="1">The sequence shown here is derived from an EMBL/GenBank/DDBJ whole genome shotgun (WGS) entry which is preliminary data.</text>
</comment>
<dbReference type="Proteomes" id="UP000827986">
    <property type="component" value="Unassembled WGS sequence"/>
</dbReference>
<protein>
    <submittedName>
        <fullName evidence="1">Uncharacterized protein</fullName>
    </submittedName>
</protein>
<gene>
    <name evidence="1" type="ORF">KIL84_008861</name>
</gene>
<dbReference type="EMBL" id="JAHDVG010000479">
    <property type="protein sequence ID" value="KAH1174870.1"/>
    <property type="molecule type" value="Genomic_DNA"/>
</dbReference>
<sequence>MNAVWGRDAPWLPWNSAVPPFPCQCSGKQAWQESLATRRSNPGLPDSSVSSQSLTRAEQSGAQCFTVPLSCLHWGKAPCLGLVLSYTEAPLCRPGCTKGP</sequence>
<accession>A0A9D4AZT5</accession>
<evidence type="ECO:0000313" key="2">
    <source>
        <dbReference type="Proteomes" id="UP000827986"/>
    </source>
</evidence>
<name>A0A9D4AZT5_9SAUR</name>
<organism evidence="1 2">
    <name type="scientific">Mauremys mutica</name>
    <name type="common">yellowpond turtle</name>
    <dbReference type="NCBI Taxonomy" id="74926"/>
    <lineage>
        <taxon>Eukaryota</taxon>
        <taxon>Metazoa</taxon>
        <taxon>Chordata</taxon>
        <taxon>Craniata</taxon>
        <taxon>Vertebrata</taxon>
        <taxon>Euteleostomi</taxon>
        <taxon>Archelosauria</taxon>
        <taxon>Testudinata</taxon>
        <taxon>Testudines</taxon>
        <taxon>Cryptodira</taxon>
        <taxon>Durocryptodira</taxon>
        <taxon>Testudinoidea</taxon>
        <taxon>Geoemydidae</taxon>
        <taxon>Geoemydinae</taxon>
        <taxon>Mauremys</taxon>
    </lineage>
</organism>
<reference evidence="1" key="1">
    <citation type="submission" date="2021-09" db="EMBL/GenBank/DDBJ databases">
        <title>The genome of Mauremys mutica provides insights into the evolution of semi-aquatic lifestyle.</title>
        <authorList>
            <person name="Gong S."/>
            <person name="Gao Y."/>
        </authorList>
    </citation>
    <scope>NUCLEOTIDE SEQUENCE</scope>
    <source>
        <strain evidence="1">MM-2020</strain>
        <tissue evidence="1">Muscle</tissue>
    </source>
</reference>